<proteinExistence type="inferred from homology"/>
<dbReference type="InterPro" id="IPR045851">
    <property type="entry name" value="AMP-bd_C_sf"/>
</dbReference>
<dbReference type="InterPro" id="IPR010071">
    <property type="entry name" value="AA_adenyl_dom"/>
</dbReference>
<feature type="domain" description="Carrier" evidence="6">
    <location>
        <begin position="983"/>
        <end position="1057"/>
    </location>
</feature>
<dbReference type="STRING" id="1245469.S58_29240"/>
<dbReference type="PROSITE" id="PS00012">
    <property type="entry name" value="PHOSPHOPANTETHEINE"/>
    <property type="match status" value="1"/>
</dbReference>
<organism evidence="7 8">
    <name type="scientific">Bradyrhizobium oligotrophicum S58</name>
    <dbReference type="NCBI Taxonomy" id="1245469"/>
    <lineage>
        <taxon>Bacteria</taxon>
        <taxon>Pseudomonadati</taxon>
        <taxon>Pseudomonadota</taxon>
        <taxon>Alphaproteobacteria</taxon>
        <taxon>Hyphomicrobiales</taxon>
        <taxon>Nitrobacteraceae</taxon>
        <taxon>Bradyrhizobium</taxon>
    </lineage>
</organism>
<evidence type="ECO:0000256" key="5">
    <source>
        <dbReference type="SAM" id="MobiDB-lite"/>
    </source>
</evidence>
<dbReference type="Pfam" id="PF00501">
    <property type="entry name" value="AMP-binding"/>
    <property type="match status" value="1"/>
</dbReference>
<dbReference type="PANTHER" id="PTHR45398">
    <property type="match status" value="1"/>
</dbReference>
<dbReference type="SUPFAM" id="SSF47336">
    <property type="entry name" value="ACP-like"/>
    <property type="match status" value="1"/>
</dbReference>
<dbReference type="InterPro" id="IPR000873">
    <property type="entry name" value="AMP-dep_synth/lig_dom"/>
</dbReference>
<evidence type="ECO:0000256" key="1">
    <source>
        <dbReference type="ARBA" id="ARBA00001957"/>
    </source>
</evidence>
<dbReference type="Gene3D" id="2.30.38.10">
    <property type="entry name" value="Luciferase, Domain 3"/>
    <property type="match status" value="1"/>
</dbReference>
<protein>
    <submittedName>
        <fullName evidence="7">Non-ribosomal peptide synthase</fullName>
    </submittedName>
</protein>
<dbReference type="Pfam" id="PF00550">
    <property type="entry name" value="PP-binding"/>
    <property type="match status" value="1"/>
</dbReference>
<comment type="cofactor">
    <cofactor evidence="1">
        <name>pantetheine 4'-phosphate</name>
        <dbReference type="ChEBI" id="CHEBI:47942"/>
    </cofactor>
</comment>
<dbReference type="FunFam" id="1.10.1200.10:FF:000005">
    <property type="entry name" value="Nonribosomal peptide synthetase 1"/>
    <property type="match status" value="1"/>
</dbReference>
<dbReference type="GeneID" id="301816794"/>
<dbReference type="InterPro" id="IPR020806">
    <property type="entry name" value="PKS_PP-bd"/>
</dbReference>
<dbReference type="Gene3D" id="3.30.559.30">
    <property type="entry name" value="Nonribosomal peptide synthetase, condensation domain"/>
    <property type="match status" value="3"/>
</dbReference>
<keyword evidence="3" id="KW-0596">Phosphopantetheine</keyword>
<reference evidence="7 8" key="1">
    <citation type="journal article" date="2013" name="Appl. Environ. Microbiol.">
        <title>Genome analysis suggests that the soil oligotrophic bacterium Agromonas oligotrophica (Bradyrhizobium oligotrophicum) is a nitrogen-fixing symbiont of Aeschynomene indica.</title>
        <authorList>
            <person name="Okubo T."/>
            <person name="Fukushima S."/>
            <person name="Itakura M."/>
            <person name="Oshima K."/>
            <person name="Longtonglang A."/>
            <person name="Teaumroong N."/>
            <person name="Mitsui H."/>
            <person name="Hattori M."/>
            <person name="Hattori R."/>
            <person name="Hattori T."/>
            <person name="Minamisawa K."/>
        </authorList>
    </citation>
    <scope>NUCLEOTIDE SEQUENCE [LARGE SCALE GENOMIC DNA]</scope>
    <source>
        <strain evidence="7 8">S58</strain>
    </source>
</reference>
<dbReference type="InterPro" id="IPR025110">
    <property type="entry name" value="AMP-bd_C"/>
</dbReference>
<dbReference type="Pfam" id="PF00668">
    <property type="entry name" value="Condensation"/>
    <property type="match status" value="3"/>
</dbReference>
<name>M4ZRR5_9BRAD</name>
<dbReference type="Gene3D" id="1.10.1200.10">
    <property type="entry name" value="ACP-like"/>
    <property type="match status" value="1"/>
</dbReference>
<dbReference type="Proteomes" id="UP000011841">
    <property type="component" value="Chromosome"/>
</dbReference>
<dbReference type="CDD" id="cd19531">
    <property type="entry name" value="LCL_NRPS-like"/>
    <property type="match status" value="1"/>
</dbReference>
<dbReference type="PROSITE" id="PS00455">
    <property type="entry name" value="AMP_BINDING"/>
    <property type="match status" value="1"/>
</dbReference>
<dbReference type="FunFam" id="3.30.300.30:FF:000010">
    <property type="entry name" value="Enterobactin synthetase component F"/>
    <property type="match status" value="1"/>
</dbReference>
<dbReference type="PROSITE" id="PS50075">
    <property type="entry name" value="CARRIER"/>
    <property type="match status" value="1"/>
</dbReference>
<evidence type="ECO:0000313" key="8">
    <source>
        <dbReference type="Proteomes" id="UP000011841"/>
    </source>
</evidence>
<dbReference type="InterPro" id="IPR006162">
    <property type="entry name" value="Ppantetheine_attach_site"/>
</dbReference>
<dbReference type="Pfam" id="PF13193">
    <property type="entry name" value="AMP-binding_C"/>
    <property type="match status" value="1"/>
</dbReference>
<evidence type="ECO:0000313" key="7">
    <source>
        <dbReference type="EMBL" id="BAM88925.1"/>
    </source>
</evidence>
<dbReference type="GO" id="GO:0043041">
    <property type="term" value="P:amino acid activation for nonribosomal peptide biosynthetic process"/>
    <property type="evidence" value="ECO:0007669"/>
    <property type="project" value="UniProtKB-ARBA"/>
</dbReference>
<dbReference type="Gene3D" id="3.30.300.30">
    <property type="match status" value="1"/>
</dbReference>
<dbReference type="FunFam" id="2.30.38.10:FF:000001">
    <property type="entry name" value="Non-ribosomal peptide synthetase PvdI"/>
    <property type="match status" value="1"/>
</dbReference>
<dbReference type="FunFam" id="3.40.50.980:FF:000001">
    <property type="entry name" value="Non-ribosomal peptide synthetase"/>
    <property type="match status" value="1"/>
</dbReference>
<dbReference type="FunFam" id="3.40.50.12780:FF:000012">
    <property type="entry name" value="Non-ribosomal peptide synthetase"/>
    <property type="match status" value="1"/>
</dbReference>
<dbReference type="GO" id="GO:0044550">
    <property type="term" value="P:secondary metabolite biosynthetic process"/>
    <property type="evidence" value="ECO:0007669"/>
    <property type="project" value="UniProtKB-ARBA"/>
</dbReference>
<dbReference type="Gene3D" id="3.40.50.980">
    <property type="match status" value="2"/>
</dbReference>
<dbReference type="HOGENOM" id="CLU_000022_2_2_5"/>
<gene>
    <name evidence="7" type="ORF">S58_29240</name>
</gene>
<dbReference type="InterPro" id="IPR009081">
    <property type="entry name" value="PP-bd_ACP"/>
</dbReference>
<dbReference type="NCBIfam" id="TIGR01733">
    <property type="entry name" value="AA-adenyl-dom"/>
    <property type="match status" value="1"/>
</dbReference>
<dbReference type="OrthoDB" id="9803968at2"/>
<evidence type="ECO:0000259" key="6">
    <source>
        <dbReference type="PROSITE" id="PS50075"/>
    </source>
</evidence>
<feature type="region of interest" description="Disordered" evidence="5">
    <location>
        <begin position="963"/>
        <end position="987"/>
    </location>
</feature>
<dbReference type="CDD" id="cd19534">
    <property type="entry name" value="E_NRPS"/>
    <property type="match status" value="1"/>
</dbReference>
<accession>M4ZRR5</accession>
<dbReference type="GO" id="GO:0031177">
    <property type="term" value="F:phosphopantetheine binding"/>
    <property type="evidence" value="ECO:0007669"/>
    <property type="project" value="InterPro"/>
</dbReference>
<dbReference type="SUPFAM" id="SSF56801">
    <property type="entry name" value="Acetyl-CoA synthetase-like"/>
    <property type="match status" value="1"/>
</dbReference>
<evidence type="ECO:0000256" key="4">
    <source>
        <dbReference type="ARBA" id="ARBA00022553"/>
    </source>
</evidence>
<comment type="similarity">
    <text evidence="2">Belongs to the ATP-dependent AMP-binding enzyme family.</text>
</comment>
<dbReference type="PANTHER" id="PTHR45398:SF1">
    <property type="entry name" value="ENZYME, PUTATIVE (JCVI)-RELATED"/>
    <property type="match status" value="1"/>
</dbReference>
<evidence type="ECO:0000256" key="2">
    <source>
        <dbReference type="ARBA" id="ARBA00006432"/>
    </source>
</evidence>
<dbReference type="SMART" id="SM00823">
    <property type="entry name" value="PKS_PP"/>
    <property type="match status" value="1"/>
</dbReference>
<dbReference type="GO" id="GO:0003824">
    <property type="term" value="F:catalytic activity"/>
    <property type="evidence" value="ECO:0007669"/>
    <property type="project" value="InterPro"/>
</dbReference>
<dbReference type="InterPro" id="IPR001242">
    <property type="entry name" value="Condensation_dom"/>
</dbReference>
<dbReference type="InterPro" id="IPR023213">
    <property type="entry name" value="CAT-like_dom_sf"/>
</dbReference>
<dbReference type="EMBL" id="AP012603">
    <property type="protein sequence ID" value="BAM88925.1"/>
    <property type="molecule type" value="Genomic_DNA"/>
</dbReference>
<keyword evidence="8" id="KW-1185">Reference proteome</keyword>
<dbReference type="eggNOG" id="COG1020">
    <property type="taxonomic scope" value="Bacteria"/>
</dbReference>
<dbReference type="InterPro" id="IPR036736">
    <property type="entry name" value="ACP-like_sf"/>
</dbReference>
<dbReference type="RefSeq" id="WP_015666047.1">
    <property type="nucleotide sequence ID" value="NC_020453.1"/>
</dbReference>
<dbReference type="FunFam" id="3.30.559.10:FF:000012">
    <property type="entry name" value="Non-ribosomal peptide synthetase"/>
    <property type="match status" value="1"/>
</dbReference>
<dbReference type="NCBIfam" id="TIGR01720">
    <property type="entry name" value="NRPS-para261"/>
    <property type="match status" value="1"/>
</dbReference>
<dbReference type="InterPro" id="IPR020845">
    <property type="entry name" value="AMP-binding_CS"/>
</dbReference>
<dbReference type="InterPro" id="IPR010060">
    <property type="entry name" value="NRPS_synth"/>
</dbReference>
<dbReference type="SUPFAM" id="SSF52777">
    <property type="entry name" value="CoA-dependent acyltransferases"/>
    <property type="match status" value="6"/>
</dbReference>
<dbReference type="KEGG" id="aol:S58_29240"/>
<evidence type="ECO:0000256" key="3">
    <source>
        <dbReference type="ARBA" id="ARBA00022450"/>
    </source>
</evidence>
<dbReference type="CDD" id="cd17652">
    <property type="entry name" value="A_NRPS_CmdD_like"/>
    <property type="match status" value="1"/>
</dbReference>
<dbReference type="PATRIC" id="fig|1245469.3.peg.2989"/>
<keyword evidence="4" id="KW-0597">Phosphoprotein</keyword>
<dbReference type="Gene3D" id="3.30.559.10">
    <property type="entry name" value="Chloramphenicol acetyltransferase-like domain"/>
    <property type="match status" value="3"/>
</dbReference>
<sequence>MTDIASLRRELLQRRLATAAVGRPGSPGIPRLAQVEAPLSHGQERLWFVEQLGLSGSSYLVTAAVRLVGKLDADALSAALSDVVRRHESLRTRFEVRGESAMQVIDPPWPVALAPEMVATEDEARQRADALMRQPFDLSRDRLLRVALLQMSPDVHVLVLSMHHIVSDGWSMGVLLGEVETLYAAFCTGRPSPLPDLPIQYADYAVWQRRWLEETALQRQLDYWTTQLAGAPVGIELATDRPRPAVPSLRGAVHRFSVESTCTAALTALARQEGATLFMVLLAAYDVLLSRWSGQDDVVVGTPVAGRSRIETERLIGFFVNMLALRCDVSGAGSFRDVLRQIKATALDAYAHQDLPFEKLVEALHPVRDLSREPVFQMVFALQNTPQRSRGLPGLKLEPFAADAVAAKFDLELAMTEEQGGLAATLVYATDLFDADTIARLAEHFVRLLQGIAANPDGRLSELSLLSAAERQQLVAWSGGSAVYAQDRCLHELFAEQAERDPAAVALVMDDAELSYGALERRANQLAHHLQSLGVGPDVIVGLCVERSLDMVVGVLGILKAGGAYLPLDPRYPAERLAYMLDDAKVNVLVTQAALLERLPAADTTLVRLDADAAAIAAHPDIAPVTACDADHLAYVIYTSGSTGRPKGVMTSHRGIMNLADAQLDQLPLTASDRILQFASISFDAAVWDLVMSWRVGAALVLAAQHDLMPGEPLREVLQRQRVTAVLLPPAALAALPVALLPELKVLIAGGEACTAELLRPWLAGRSVFNAYGPTESSVCTTMARCGDERRPPIGRALPNTRVYLLDARLEPVPIGVAGELYIGGVGLARGYLHRPSLTAERFVPSPFARGERLYRTGDLARWRADGALDYLGRLDHQVKLRGFRIELGEIEAALSAQTGIAQAAVVLREDGGGKRLVGYVVAQPETQLDVESLRQQLQRSLPDYMVPSAIVALASLPLTPNGKLDRNALPAPDRRRDGADQPPRNPVETVLAGLFADVLNLERVGIHDNFFELGGDSIQSMQVVSRARAAGIAITPRQIFQHQTVAALARTAAASQSPAEPDQIGGPSPLIPIQHWFFAQSGPINYFNQSVLLQVPPDIRPARLERAIASLLIHHDALRSRFVQDATGWRQEPLSVGDVPVTLVHVDLAELAPQLRAEQLTAAAATLQGSLDPTDGRLVAAAWFDFGAETPGRLLLVIHHLVVDGVSWRIIIEDLMAGYDQLERGETITLPEKATSFGSWARRLANHAQGVQAVGELEYWISTCRDALPLSVDRTMGLRHQTYGETESLTTELSADETQALLTEVPKAYHSRINDVLLAALGVGLADWRAARGARETVSLVDLEGHGRDDIFESVDLSRTVGWFTTMFPVRLDAGGIDIADVRSGGPAAGTVLRRTKDYLRDVPQDGIGWGLLRHLNEKTAGILQALPRASVSFNYLGRFDQRNAAGWQLALEDPGPVIAPERERDHLLEIVSVIRGDALLIEWRWSPGAHDRASIADLAERFMAALTGLIRHCRARQVGQFTRSDFSLVELDEARLNLLQDRYPDIDDIWPLGPMQHIMLTHARRAPDSGAYHEQLWLTLEGALDEHALDTAWQGLIARHGSLRVAFPDDDGDPVQIVRRTARPRLFFADWTALPPDVMESDLATFLAEDRAGGFDLSGGDVLRAALLRHSRTRHTLVLSFHHILLDGWSVPMVLRELLELYDAAHQDRTPMLPAPASYRDYLAWHGSADRNTSRAFWTSRLNGADLPCRLNLPSGSATETADSAGEVHARILERLTAKIQTAAQALRVTANTLVQAAWSLALARQADGGAEQLFGMTTAVRPGDVKGVERIVGLCTNNLPRRIKLLRDLRLAEWLAELQAGQAEEQMHDRCLLSEIQGWLDLPSDQRMFESVVVFENYPANHSIAGHEVDDPDRIRVVSFGSFEAGLDFPLCLVISLDSCMSFRLIFGRRRFDASAMKRLLDDVVELVLAIVANPEQRVADLWPGQGSPLMMYRASDDDVAGDAAPVPMR</sequence>